<dbReference type="AlphaFoldDB" id="A0A518CR63"/>
<organism evidence="1 2">
    <name type="scientific">Polystyrenella longa</name>
    <dbReference type="NCBI Taxonomy" id="2528007"/>
    <lineage>
        <taxon>Bacteria</taxon>
        <taxon>Pseudomonadati</taxon>
        <taxon>Planctomycetota</taxon>
        <taxon>Planctomycetia</taxon>
        <taxon>Planctomycetales</taxon>
        <taxon>Planctomycetaceae</taxon>
        <taxon>Polystyrenella</taxon>
    </lineage>
</organism>
<gene>
    <name evidence="1" type="ORF">Pla110_34500</name>
</gene>
<name>A0A518CR63_9PLAN</name>
<dbReference type="KEGG" id="plon:Pla110_34500"/>
<proteinExistence type="predicted"/>
<reference evidence="1 2" key="1">
    <citation type="submission" date="2019-02" db="EMBL/GenBank/DDBJ databases">
        <title>Deep-cultivation of Planctomycetes and their phenomic and genomic characterization uncovers novel biology.</title>
        <authorList>
            <person name="Wiegand S."/>
            <person name="Jogler M."/>
            <person name="Boedeker C."/>
            <person name="Pinto D."/>
            <person name="Vollmers J."/>
            <person name="Rivas-Marin E."/>
            <person name="Kohn T."/>
            <person name="Peeters S.H."/>
            <person name="Heuer A."/>
            <person name="Rast P."/>
            <person name="Oberbeckmann S."/>
            <person name="Bunk B."/>
            <person name="Jeske O."/>
            <person name="Meyerdierks A."/>
            <person name="Storesund J.E."/>
            <person name="Kallscheuer N."/>
            <person name="Luecker S."/>
            <person name="Lage O.M."/>
            <person name="Pohl T."/>
            <person name="Merkel B.J."/>
            <person name="Hornburger P."/>
            <person name="Mueller R.-W."/>
            <person name="Bruemmer F."/>
            <person name="Labrenz M."/>
            <person name="Spormann A.M."/>
            <person name="Op den Camp H."/>
            <person name="Overmann J."/>
            <person name="Amann R."/>
            <person name="Jetten M.S.M."/>
            <person name="Mascher T."/>
            <person name="Medema M.H."/>
            <person name="Devos D.P."/>
            <person name="Kaster A.-K."/>
            <person name="Ovreas L."/>
            <person name="Rohde M."/>
            <person name="Galperin M.Y."/>
            <person name="Jogler C."/>
        </authorList>
    </citation>
    <scope>NUCLEOTIDE SEQUENCE [LARGE SCALE GENOMIC DNA]</scope>
    <source>
        <strain evidence="1 2">Pla110</strain>
    </source>
</reference>
<sequence length="211" mass="24033">MLLGLFTSLLSGCSLFVMGGKMLFGDPELTCSFTSQSAVNLKKTDEKVIVICSTPDSISSDYPSLNIDMLDGISRRLKRENITIVNPNDVARWFDDNLGVIDDPTMLALEFDAKYVITVDIDEFSYLEENSANLLRGRSTGMIRAYEMREFSGSSRAVEVYHRELVSKYPDIYPVQSDRISEKTFRKQYLDRVSEQIAQQFYNHKASEVIY</sequence>
<dbReference type="Proteomes" id="UP000317178">
    <property type="component" value="Chromosome"/>
</dbReference>
<evidence type="ECO:0000313" key="2">
    <source>
        <dbReference type="Proteomes" id="UP000317178"/>
    </source>
</evidence>
<evidence type="ECO:0000313" key="1">
    <source>
        <dbReference type="EMBL" id="QDU81705.1"/>
    </source>
</evidence>
<dbReference type="EMBL" id="CP036281">
    <property type="protein sequence ID" value="QDU81705.1"/>
    <property type="molecule type" value="Genomic_DNA"/>
</dbReference>
<accession>A0A518CR63</accession>
<keyword evidence="2" id="KW-1185">Reference proteome</keyword>
<protein>
    <submittedName>
        <fullName evidence="1">Uncharacterized protein</fullName>
    </submittedName>
</protein>